<protein>
    <recommendedName>
        <fullName evidence="4">Sugar lactone lactonase YvrE</fullName>
    </recommendedName>
</protein>
<proteinExistence type="predicted"/>
<keyword evidence="1" id="KW-0732">Signal</keyword>
<evidence type="ECO:0000256" key="1">
    <source>
        <dbReference type="SAM" id="SignalP"/>
    </source>
</evidence>
<comment type="caution">
    <text evidence="2">The sequence shown here is derived from an EMBL/GenBank/DDBJ whole genome shotgun (WGS) entry which is preliminary data.</text>
</comment>
<accession>A0ABT1QXR6</accession>
<evidence type="ECO:0000313" key="2">
    <source>
        <dbReference type="EMBL" id="MCQ4167073.1"/>
    </source>
</evidence>
<dbReference type="Proteomes" id="UP001165498">
    <property type="component" value="Unassembled WGS sequence"/>
</dbReference>
<dbReference type="InterPro" id="IPR011042">
    <property type="entry name" value="6-blade_b-propeller_TolB-like"/>
</dbReference>
<dbReference type="Gene3D" id="2.120.10.30">
    <property type="entry name" value="TolB, C-terminal domain"/>
    <property type="match status" value="1"/>
</dbReference>
<sequence>MIRRIGLTMLLLACAAAQAQQPQQEESGDAITALTKRYQEQPQAHYLAYLLARFNADAGQQEAALDWLGKLDERGWDLGINPRDFPSLQGNEEFRAIKIELQRQQQRRERGQREVLVNVAGLIPEGLAFDGQRQRYLIGAYNRAQIHAVDLRGKVTRIWASDEALSVLGMTVAADGHTLYAAVNPTAARRAAGDKAFVLLLDLADGRELRRLPAPEAGYLNDLCLLRDGRIVASDSANSRLLQAAPGAAELRLWDEPGHVIAANGVACDDARGAVYVAVYNGISRVDTGTGAAELMDTPRGAAVGGIDGLYLDGNSLVGVQNGFGAGRVLRMRLSGDGESLSRVETLESGIVDLNEPTTGALTPTSFVYIANSQIWKWDDQKQRLRDGQRAAPIMLRRVPLR</sequence>
<name>A0ABT1QXR6_9GAMM</name>
<feature type="signal peptide" evidence="1">
    <location>
        <begin position="1"/>
        <end position="19"/>
    </location>
</feature>
<evidence type="ECO:0008006" key="4">
    <source>
        <dbReference type="Google" id="ProtNLM"/>
    </source>
</evidence>
<organism evidence="2 3">
    <name type="scientific">Tahibacter harae</name>
    <dbReference type="NCBI Taxonomy" id="2963937"/>
    <lineage>
        <taxon>Bacteria</taxon>
        <taxon>Pseudomonadati</taxon>
        <taxon>Pseudomonadota</taxon>
        <taxon>Gammaproteobacteria</taxon>
        <taxon>Lysobacterales</taxon>
        <taxon>Rhodanobacteraceae</taxon>
        <taxon>Tahibacter</taxon>
    </lineage>
</organism>
<dbReference type="RefSeq" id="WP_255916260.1">
    <property type="nucleotide sequence ID" value="NZ_JANFQO010000024.1"/>
</dbReference>
<feature type="chain" id="PRO_5046507599" description="Sugar lactone lactonase YvrE" evidence="1">
    <location>
        <begin position="20"/>
        <end position="402"/>
    </location>
</feature>
<dbReference type="EMBL" id="JANFQO010000024">
    <property type="protein sequence ID" value="MCQ4167073.1"/>
    <property type="molecule type" value="Genomic_DNA"/>
</dbReference>
<reference evidence="2" key="1">
    <citation type="submission" date="2022-07" db="EMBL/GenBank/DDBJ databases">
        <title>Tahibacter sp., a new gammaproteobacterium isolated from the silt sample collected at pig farm.</title>
        <authorList>
            <person name="Chen H."/>
        </authorList>
    </citation>
    <scope>NUCLEOTIDE SEQUENCE</scope>
    <source>
        <strain evidence="2">P2K</strain>
    </source>
</reference>
<gene>
    <name evidence="2" type="ORF">NM961_20345</name>
</gene>
<keyword evidence="3" id="KW-1185">Reference proteome</keyword>
<dbReference type="SUPFAM" id="SSF63829">
    <property type="entry name" value="Calcium-dependent phosphotriesterase"/>
    <property type="match status" value="1"/>
</dbReference>
<evidence type="ECO:0000313" key="3">
    <source>
        <dbReference type="Proteomes" id="UP001165498"/>
    </source>
</evidence>